<keyword evidence="2" id="KW-1185">Reference proteome</keyword>
<dbReference type="Proteomes" id="UP000479293">
    <property type="component" value="Unassembled WGS sequence"/>
</dbReference>
<dbReference type="EMBL" id="WHLY01000002">
    <property type="protein sequence ID" value="MPR34555.1"/>
    <property type="molecule type" value="Genomic_DNA"/>
</dbReference>
<name>A0A7C9BK02_9BACT</name>
<comment type="caution">
    <text evidence="1">The sequence shown here is derived from an EMBL/GenBank/DDBJ whole genome shotgun (WGS) entry which is preliminary data.</text>
</comment>
<evidence type="ECO:0000313" key="1">
    <source>
        <dbReference type="EMBL" id="MPR34555.1"/>
    </source>
</evidence>
<evidence type="ECO:0000313" key="2">
    <source>
        <dbReference type="Proteomes" id="UP000479293"/>
    </source>
</evidence>
<accession>A0A7C9BK02</accession>
<proteinExistence type="predicted"/>
<protein>
    <submittedName>
        <fullName evidence="1">Uncharacterized protein</fullName>
    </submittedName>
</protein>
<dbReference type="AlphaFoldDB" id="A0A7C9BK02"/>
<reference evidence="1 2" key="1">
    <citation type="submission" date="2019-10" db="EMBL/GenBank/DDBJ databases">
        <title>Draft Genome Sequence of Cytophagaceae sp. SJW1-29.</title>
        <authorList>
            <person name="Choi A."/>
        </authorList>
    </citation>
    <scope>NUCLEOTIDE SEQUENCE [LARGE SCALE GENOMIC DNA]</scope>
    <source>
        <strain evidence="1 2">SJW1-29</strain>
    </source>
</reference>
<dbReference type="RefSeq" id="WP_152760877.1">
    <property type="nucleotide sequence ID" value="NZ_WHLY01000002.1"/>
</dbReference>
<sequence length="379" mass="42579">MSGTINHAALKQYAADFTSQVLADFYASKATINGQEILALTPIRQVNLGIISRIFDQWKADAQAFRSPYFDFEKEDVKNALQEFMNTVSRNIAIKQEDFHPLLLESTEDALMLLFGPADYFERKLREFPNFVFDKEGAQRIAKYTHIHAGVARNLALRLTDSGSEYVYVNQALTWLSKMLESGSLLDDRTPYIEQFSSVIPLNVQVIFPGDTRAADFTTPPKDSTGARPSGSFFDAALADTSQPMPGARPSSPVPEPAIAEFREQRNAPIPTSTGVNSLNSRFKVDIPTRSEEANYGSVPLKVDNILGSIALGQRFMFVNQLFNKNSDSFDEAIRELEQARSFEEARELMTNKFASKYFWDMNSDAVNDLMALVKRKFN</sequence>
<gene>
    <name evidence="1" type="ORF">GBK04_14610</name>
</gene>
<organism evidence="1 2">
    <name type="scientific">Salmonirosea aquatica</name>
    <dbReference type="NCBI Taxonomy" id="2654236"/>
    <lineage>
        <taxon>Bacteria</taxon>
        <taxon>Pseudomonadati</taxon>
        <taxon>Bacteroidota</taxon>
        <taxon>Cytophagia</taxon>
        <taxon>Cytophagales</taxon>
        <taxon>Spirosomataceae</taxon>
        <taxon>Salmonirosea</taxon>
    </lineage>
</organism>